<dbReference type="InterPro" id="IPR003591">
    <property type="entry name" value="Leu-rich_rpt_typical-subtyp"/>
</dbReference>
<dbReference type="PANTHER" id="PTHR45712:SF22">
    <property type="entry name" value="INSULIN-LIKE GROWTH FACTOR-BINDING PROTEIN COMPLEX ACID LABILE SUBUNIT"/>
    <property type="match status" value="1"/>
</dbReference>
<dbReference type="SUPFAM" id="SSF52058">
    <property type="entry name" value="L domain-like"/>
    <property type="match status" value="1"/>
</dbReference>
<dbReference type="PANTHER" id="PTHR45712">
    <property type="entry name" value="AGAP008170-PA"/>
    <property type="match status" value="1"/>
</dbReference>
<dbReference type="EMBL" id="REGN01004319">
    <property type="protein sequence ID" value="RNA18019.1"/>
    <property type="molecule type" value="Genomic_DNA"/>
</dbReference>
<feature type="signal peptide" evidence="3">
    <location>
        <begin position="1"/>
        <end position="19"/>
    </location>
</feature>
<keyword evidence="2" id="KW-0677">Repeat</keyword>
<sequence length="463" mass="52878">MSYLFIIALAINFANTGSSCVFERCRCINNSDETIDIRCIPDLDRFNSGFPNRLANQSKPINVFLINKYSIGKIPDQAFRHLDIKYLIIGQNNLKILTKGAFEGAESISMLHLIENNLEEVEPGSLKALHESLTEFGLTNTNISLLNKINIELRQLKNLRTLKLNNLRLDKFEPNWTESLESLSYLSLASNRLSLLDSNVFSSKLISIDLSQNFVSNVTNLLSAIESGENLKELKLKKNQIKNLTSLSKLSNLEYLDLSSNEISILSKNMFRNLTKLTHLYLTSNRIKNLDQNLFLEMKDLMVLLLNNNFLVNHPNISTLMRLKILDLSSQHGNLVKIGEYAFERKYDFGNLLTLYLNLNEIKFEPKSFCSRQSTESRIGTLDLSLSTLNGMDMCIFRQFKSSRSAKMIIKIDQEKSKIEEASKCNCQIWKAANFFEIGIYGLPNCNQTVCDGVYFEEKYMVT</sequence>
<accession>A0A3M7R3I3</accession>
<keyword evidence="3" id="KW-0732">Signal</keyword>
<dbReference type="GO" id="GO:0005615">
    <property type="term" value="C:extracellular space"/>
    <property type="evidence" value="ECO:0007669"/>
    <property type="project" value="TreeGrafter"/>
</dbReference>
<dbReference type="STRING" id="10195.A0A3M7R3I3"/>
<protein>
    <submittedName>
        <fullName evidence="4">Slit-like protein</fullName>
    </submittedName>
</protein>
<proteinExistence type="predicted"/>
<dbReference type="OrthoDB" id="1055097at2759"/>
<dbReference type="InterPro" id="IPR032675">
    <property type="entry name" value="LRR_dom_sf"/>
</dbReference>
<dbReference type="PROSITE" id="PS51450">
    <property type="entry name" value="LRR"/>
    <property type="match status" value="3"/>
</dbReference>
<name>A0A3M7R3I3_BRAPC</name>
<organism evidence="4 5">
    <name type="scientific">Brachionus plicatilis</name>
    <name type="common">Marine rotifer</name>
    <name type="synonym">Brachionus muelleri</name>
    <dbReference type="NCBI Taxonomy" id="10195"/>
    <lineage>
        <taxon>Eukaryota</taxon>
        <taxon>Metazoa</taxon>
        <taxon>Spiralia</taxon>
        <taxon>Gnathifera</taxon>
        <taxon>Rotifera</taxon>
        <taxon>Eurotatoria</taxon>
        <taxon>Monogononta</taxon>
        <taxon>Pseudotrocha</taxon>
        <taxon>Ploima</taxon>
        <taxon>Brachionidae</taxon>
        <taxon>Brachionus</taxon>
    </lineage>
</organism>
<reference evidence="4 5" key="1">
    <citation type="journal article" date="2018" name="Sci. Rep.">
        <title>Genomic signatures of local adaptation to the degree of environmental predictability in rotifers.</title>
        <authorList>
            <person name="Franch-Gras L."/>
            <person name="Hahn C."/>
            <person name="Garcia-Roger E.M."/>
            <person name="Carmona M.J."/>
            <person name="Serra M."/>
            <person name="Gomez A."/>
        </authorList>
    </citation>
    <scope>NUCLEOTIDE SEQUENCE [LARGE SCALE GENOMIC DNA]</scope>
    <source>
        <strain evidence="4">HYR1</strain>
    </source>
</reference>
<evidence type="ECO:0000313" key="4">
    <source>
        <dbReference type="EMBL" id="RNA18019.1"/>
    </source>
</evidence>
<dbReference type="Gene3D" id="3.80.10.10">
    <property type="entry name" value="Ribonuclease Inhibitor"/>
    <property type="match status" value="2"/>
</dbReference>
<evidence type="ECO:0000313" key="5">
    <source>
        <dbReference type="Proteomes" id="UP000276133"/>
    </source>
</evidence>
<dbReference type="Pfam" id="PF13855">
    <property type="entry name" value="LRR_8"/>
    <property type="match status" value="1"/>
</dbReference>
<gene>
    <name evidence="4" type="ORF">BpHYR1_009028</name>
</gene>
<evidence type="ECO:0000256" key="1">
    <source>
        <dbReference type="ARBA" id="ARBA00022614"/>
    </source>
</evidence>
<evidence type="ECO:0000256" key="2">
    <source>
        <dbReference type="ARBA" id="ARBA00022737"/>
    </source>
</evidence>
<comment type="caution">
    <text evidence="4">The sequence shown here is derived from an EMBL/GenBank/DDBJ whole genome shotgun (WGS) entry which is preliminary data.</text>
</comment>
<dbReference type="SMART" id="SM00369">
    <property type="entry name" value="LRR_TYP"/>
    <property type="match status" value="6"/>
</dbReference>
<evidence type="ECO:0000256" key="3">
    <source>
        <dbReference type="SAM" id="SignalP"/>
    </source>
</evidence>
<keyword evidence="1" id="KW-0433">Leucine-rich repeat</keyword>
<dbReference type="InterPro" id="IPR001611">
    <property type="entry name" value="Leu-rich_rpt"/>
</dbReference>
<dbReference type="AlphaFoldDB" id="A0A3M7R3I3"/>
<dbReference type="SMART" id="SM00365">
    <property type="entry name" value="LRR_SD22"/>
    <property type="match status" value="5"/>
</dbReference>
<dbReference type="Proteomes" id="UP000276133">
    <property type="component" value="Unassembled WGS sequence"/>
</dbReference>
<dbReference type="InterPro" id="IPR050333">
    <property type="entry name" value="SLRP"/>
</dbReference>
<feature type="chain" id="PRO_5018239291" evidence="3">
    <location>
        <begin position="20"/>
        <end position="463"/>
    </location>
</feature>
<keyword evidence="5" id="KW-1185">Reference proteome</keyword>